<dbReference type="Pfam" id="PF02653">
    <property type="entry name" value="BPD_transp_2"/>
    <property type="match status" value="1"/>
</dbReference>
<dbReference type="PANTHER" id="PTHR32196:SF72">
    <property type="entry name" value="RIBOSE IMPORT PERMEASE PROTEIN RBSC"/>
    <property type="match status" value="1"/>
</dbReference>
<keyword evidence="4 6" id="KW-1133">Transmembrane helix</keyword>
<feature type="transmembrane region" description="Helical" evidence="6">
    <location>
        <begin position="254"/>
        <end position="282"/>
    </location>
</feature>
<feature type="transmembrane region" description="Helical" evidence="6">
    <location>
        <begin position="215"/>
        <end position="233"/>
    </location>
</feature>
<evidence type="ECO:0000256" key="1">
    <source>
        <dbReference type="ARBA" id="ARBA00004651"/>
    </source>
</evidence>
<reference evidence="7 8" key="1">
    <citation type="submission" date="2020-08" db="EMBL/GenBank/DDBJ databases">
        <title>Genomic Encyclopedia of Archaeal and Bacterial Type Strains, Phase II (KMG-II): from individual species to whole genera.</title>
        <authorList>
            <person name="Goeker M."/>
        </authorList>
    </citation>
    <scope>NUCLEOTIDE SEQUENCE [LARGE SCALE GENOMIC DNA]</scope>
    <source>
        <strain evidence="7 8">DSM 23288</strain>
    </source>
</reference>
<feature type="transmembrane region" description="Helical" evidence="6">
    <location>
        <begin position="122"/>
        <end position="142"/>
    </location>
</feature>
<keyword evidence="3 6" id="KW-0812">Transmembrane</keyword>
<organism evidence="7 8">
    <name type="scientific">Conexibacter arvalis</name>
    <dbReference type="NCBI Taxonomy" id="912552"/>
    <lineage>
        <taxon>Bacteria</taxon>
        <taxon>Bacillati</taxon>
        <taxon>Actinomycetota</taxon>
        <taxon>Thermoleophilia</taxon>
        <taxon>Solirubrobacterales</taxon>
        <taxon>Conexibacteraceae</taxon>
        <taxon>Conexibacter</taxon>
    </lineage>
</organism>
<accession>A0A840ICW6</accession>
<proteinExistence type="predicted"/>
<evidence type="ECO:0000313" key="7">
    <source>
        <dbReference type="EMBL" id="MBB4662185.1"/>
    </source>
</evidence>
<gene>
    <name evidence="7" type="ORF">BDZ31_001771</name>
</gene>
<dbReference type="InterPro" id="IPR001851">
    <property type="entry name" value="ABC_transp_permease"/>
</dbReference>
<feature type="transmembrane region" description="Helical" evidence="6">
    <location>
        <begin position="51"/>
        <end position="84"/>
    </location>
</feature>
<keyword evidence="8" id="KW-1185">Reference proteome</keyword>
<dbReference type="PANTHER" id="PTHR32196">
    <property type="entry name" value="ABC TRANSPORTER PERMEASE PROTEIN YPHD-RELATED-RELATED"/>
    <property type="match status" value="1"/>
</dbReference>
<dbReference type="AlphaFoldDB" id="A0A840ICW6"/>
<dbReference type="GO" id="GO:0005886">
    <property type="term" value="C:plasma membrane"/>
    <property type="evidence" value="ECO:0007669"/>
    <property type="project" value="UniProtKB-SubCell"/>
</dbReference>
<evidence type="ECO:0000313" key="8">
    <source>
        <dbReference type="Proteomes" id="UP000585272"/>
    </source>
</evidence>
<dbReference type="EMBL" id="JACHNU010000002">
    <property type="protein sequence ID" value="MBB4662185.1"/>
    <property type="molecule type" value="Genomic_DNA"/>
</dbReference>
<sequence length="347" mass="35142">MTAALPRRAWAATHRFRPVLLILAALFLLFGVTQEGFLDATNLRNLLTGVSILWVLALGMTFVLISAGVDLSAAAIVALAGVFLARALGAGAPPGVAIVLTVLFGGLVGAGVNGLLIGRLGLSFFVVTLGSMTALTGIVSLWSQTETQFVTARLLREIGMGSILGIATPIWIMAATLLVALWIQHRTYLGRDIYAVGGSRVAARLAGIRTVRTTVVVYGISGLCAGIAALIAVGRIGAASPQVDNAIALQAAAAVLLGGTSLMGGAGGVGGTVFGVLFIGVLQNGLSIAGVQSFWQQVVTGVILVLAVLGDRISAAGGVRPLIAAARARLAATADRPSDTANEGSSA</sequence>
<evidence type="ECO:0000256" key="5">
    <source>
        <dbReference type="ARBA" id="ARBA00023136"/>
    </source>
</evidence>
<keyword evidence="5 6" id="KW-0472">Membrane</keyword>
<comment type="subcellular location">
    <subcellularLocation>
        <location evidence="1">Cell membrane</location>
        <topology evidence="1">Multi-pass membrane protein</topology>
    </subcellularLocation>
</comment>
<evidence type="ECO:0000256" key="2">
    <source>
        <dbReference type="ARBA" id="ARBA00022475"/>
    </source>
</evidence>
<feature type="transmembrane region" description="Helical" evidence="6">
    <location>
        <begin position="96"/>
        <end position="116"/>
    </location>
</feature>
<dbReference type="CDD" id="cd06579">
    <property type="entry name" value="TM_PBP1_transp_AraH_like"/>
    <property type="match status" value="1"/>
</dbReference>
<feature type="transmembrane region" description="Helical" evidence="6">
    <location>
        <begin position="163"/>
        <end position="183"/>
    </location>
</feature>
<dbReference type="Proteomes" id="UP000585272">
    <property type="component" value="Unassembled WGS sequence"/>
</dbReference>
<comment type="caution">
    <text evidence="7">The sequence shown here is derived from an EMBL/GenBank/DDBJ whole genome shotgun (WGS) entry which is preliminary data.</text>
</comment>
<evidence type="ECO:0000256" key="4">
    <source>
        <dbReference type="ARBA" id="ARBA00022989"/>
    </source>
</evidence>
<dbReference type="GO" id="GO:0022857">
    <property type="term" value="F:transmembrane transporter activity"/>
    <property type="evidence" value="ECO:0007669"/>
    <property type="project" value="InterPro"/>
</dbReference>
<name>A0A840ICW6_9ACTN</name>
<evidence type="ECO:0000256" key="6">
    <source>
        <dbReference type="SAM" id="Phobius"/>
    </source>
</evidence>
<evidence type="ECO:0000256" key="3">
    <source>
        <dbReference type="ARBA" id="ARBA00022692"/>
    </source>
</evidence>
<dbReference type="RefSeq" id="WP_183341193.1">
    <property type="nucleotide sequence ID" value="NZ_JACHNU010000002.1"/>
</dbReference>
<protein>
    <submittedName>
        <fullName evidence="7">Ribose/xylose/arabinose/galactoside ABC-type transport system permease subunit</fullName>
    </submittedName>
</protein>
<keyword evidence="2" id="KW-1003">Cell membrane</keyword>